<protein>
    <recommendedName>
        <fullName evidence="6">mitogen-activated protein kinase kinase</fullName>
        <ecNumber evidence="6">2.7.12.2</ecNumber>
    </recommendedName>
</protein>
<dbReference type="InterPro" id="IPR011009">
    <property type="entry name" value="Kinase-like_dom_sf"/>
</dbReference>
<comment type="catalytic activity">
    <reaction evidence="7">
        <text>L-seryl-[protein] + ATP = O-phospho-L-seryl-[protein] + ADP + H(+)</text>
        <dbReference type="Rhea" id="RHEA:17989"/>
        <dbReference type="Rhea" id="RHEA-COMP:9863"/>
        <dbReference type="Rhea" id="RHEA-COMP:11604"/>
        <dbReference type="ChEBI" id="CHEBI:15378"/>
        <dbReference type="ChEBI" id="CHEBI:29999"/>
        <dbReference type="ChEBI" id="CHEBI:30616"/>
        <dbReference type="ChEBI" id="CHEBI:83421"/>
        <dbReference type="ChEBI" id="CHEBI:456216"/>
        <dbReference type="EC" id="2.7.12.2"/>
    </reaction>
</comment>
<keyword evidence="1" id="KW-0808">Transferase</keyword>
<dbReference type="Gene3D" id="1.10.510.10">
    <property type="entry name" value="Transferase(Phosphotransferase) domain 1"/>
    <property type="match status" value="1"/>
</dbReference>
<evidence type="ECO:0000256" key="7">
    <source>
        <dbReference type="ARBA" id="ARBA00049014"/>
    </source>
</evidence>
<evidence type="ECO:0000259" key="11">
    <source>
        <dbReference type="PROSITE" id="PS50011"/>
    </source>
</evidence>
<keyword evidence="13" id="KW-1185">Reference proteome</keyword>
<comment type="catalytic activity">
    <reaction evidence="8">
        <text>L-threonyl-[protein] + ATP = O-phospho-L-threonyl-[protein] + ADP + H(+)</text>
        <dbReference type="Rhea" id="RHEA:46608"/>
        <dbReference type="Rhea" id="RHEA-COMP:11060"/>
        <dbReference type="Rhea" id="RHEA-COMP:11605"/>
        <dbReference type="ChEBI" id="CHEBI:15378"/>
        <dbReference type="ChEBI" id="CHEBI:30013"/>
        <dbReference type="ChEBI" id="CHEBI:30616"/>
        <dbReference type="ChEBI" id="CHEBI:61977"/>
        <dbReference type="ChEBI" id="CHEBI:456216"/>
        <dbReference type="EC" id="2.7.12.2"/>
    </reaction>
</comment>
<accession>A0A1R2ATE3</accession>
<feature type="compositionally biased region" description="Basic and acidic residues" evidence="10">
    <location>
        <begin position="35"/>
        <end position="45"/>
    </location>
</feature>
<evidence type="ECO:0000256" key="1">
    <source>
        <dbReference type="ARBA" id="ARBA00022679"/>
    </source>
</evidence>
<dbReference type="EC" id="2.7.12.2" evidence="6"/>
<gene>
    <name evidence="12" type="ORF">SteCoe_34977</name>
</gene>
<reference evidence="12 13" key="1">
    <citation type="submission" date="2016-11" db="EMBL/GenBank/DDBJ databases">
        <title>The macronuclear genome of Stentor coeruleus: a giant cell with tiny introns.</title>
        <authorList>
            <person name="Slabodnick M."/>
            <person name="Ruby J.G."/>
            <person name="Reiff S.B."/>
            <person name="Swart E.C."/>
            <person name="Gosai S."/>
            <person name="Prabakaran S."/>
            <person name="Witkowska E."/>
            <person name="Larue G.E."/>
            <person name="Fisher S."/>
            <person name="Freeman R.M."/>
            <person name="Gunawardena J."/>
            <person name="Chu W."/>
            <person name="Stover N.A."/>
            <person name="Gregory B.D."/>
            <person name="Nowacki M."/>
            <person name="Derisi J."/>
            <person name="Roy S.W."/>
            <person name="Marshall W.F."/>
            <person name="Sood P."/>
        </authorList>
    </citation>
    <scope>NUCLEOTIDE SEQUENCE [LARGE SCALE GENOMIC DNA]</scope>
    <source>
        <strain evidence="12">WM001</strain>
    </source>
</reference>
<dbReference type="SMART" id="SM00220">
    <property type="entry name" value="S_TKc"/>
    <property type="match status" value="1"/>
</dbReference>
<dbReference type="Pfam" id="PF00069">
    <property type="entry name" value="Pkinase"/>
    <property type="match status" value="1"/>
</dbReference>
<comment type="caution">
    <text evidence="12">The sequence shown here is derived from an EMBL/GenBank/DDBJ whole genome shotgun (WGS) entry which is preliminary data.</text>
</comment>
<dbReference type="PROSITE" id="PS50011">
    <property type="entry name" value="PROTEIN_KINASE_DOM"/>
    <property type="match status" value="1"/>
</dbReference>
<dbReference type="AlphaFoldDB" id="A0A1R2ATE3"/>
<keyword evidence="3" id="KW-0418">Kinase</keyword>
<keyword evidence="4" id="KW-0067">ATP-binding</keyword>
<organism evidence="12 13">
    <name type="scientific">Stentor coeruleus</name>
    <dbReference type="NCBI Taxonomy" id="5963"/>
    <lineage>
        <taxon>Eukaryota</taxon>
        <taxon>Sar</taxon>
        <taxon>Alveolata</taxon>
        <taxon>Ciliophora</taxon>
        <taxon>Postciliodesmatophora</taxon>
        <taxon>Heterotrichea</taxon>
        <taxon>Heterotrichida</taxon>
        <taxon>Stentoridae</taxon>
        <taxon>Stentor</taxon>
    </lineage>
</organism>
<dbReference type="PANTHER" id="PTHR48013">
    <property type="entry name" value="DUAL SPECIFICITY MITOGEN-ACTIVATED PROTEIN KINASE KINASE 5-RELATED"/>
    <property type="match status" value="1"/>
</dbReference>
<comment type="similarity">
    <text evidence="5">Belongs to the protein kinase superfamily. STE Ser/Thr protein kinase family. MAP kinase kinase subfamily.</text>
</comment>
<evidence type="ECO:0000256" key="4">
    <source>
        <dbReference type="ARBA" id="ARBA00022840"/>
    </source>
</evidence>
<evidence type="ECO:0000256" key="8">
    <source>
        <dbReference type="ARBA" id="ARBA00049299"/>
    </source>
</evidence>
<dbReference type="EMBL" id="MPUH01001438">
    <property type="protein sequence ID" value="OMJ67778.1"/>
    <property type="molecule type" value="Genomic_DNA"/>
</dbReference>
<evidence type="ECO:0000256" key="5">
    <source>
        <dbReference type="ARBA" id="ARBA00038035"/>
    </source>
</evidence>
<feature type="domain" description="Protein kinase" evidence="11">
    <location>
        <begin position="105"/>
        <end position="443"/>
    </location>
</feature>
<feature type="region of interest" description="Disordered" evidence="10">
    <location>
        <begin position="1"/>
        <end position="45"/>
    </location>
</feature>
<dbReference type="Gene3D" id="3.30.200.20">
    <property type="entry name" value="Phosphorylase Kinase, domain 1"/>
    <property type="match status" value="1"/>
</dbReference>
<dbReference type="InterPro" id="IPR000719">
    <property type="entry name" value="Prot_kinase_dom"/>
</dbReference>
<sequence>MKEEDTKAIPPSGKPIISSRLPKAFSQPKNFNVKKNQDHKDPSRANEYKKVTELLSPLKESSPGANALRKVIQKLECFPQINEKNGSSINIEMLIQSSIKLEEMITLSILKSSCNTGTVRKSLHAPSFKLFATKEIPVNTLANRNRLLDTLKSWQKFQSSKRFMVEVNTSFWNSPEGCVTIVSEYMAGDSLAKLCDSIGSLPERILRSIARRVLIALGHYHKKVGLHGSVTMSRILFDKEGTAKLAINLSNKNNYKDDDLAQPPDLYSDIYNLGTVLLGASLGSMEWLSDIPLFHMTIGSLMSTPSNMLSYCCLFHASLASEGIPYLKRFSLPLQDFLCKITNFSKKTTANELLLHGWMTAEETAGVDLKLKELIFMSVVGSKELTINVEKQLSMLMESLQVVLTGREDVKPPSISTIKDLAADIGVKTELLQNRLGEFIIKS</sequence>
<evidence type="ECO:0000256" key="9">
    <source>
        <dbReference type="ARBA" id="ARBA00051693"/>
    </source>
</evidence>
<evidence type="ECO:0000313" key="13">
    <source>
        <dbReference type="Proteomes" id="UP000187209"/>
    </source>
</evidence>
<evidence type="ECO:0000313" key="12">
    <source>
        <dbReference type="EMBL" id="OMJ67778.1"/>
    </source>
</evidence>
<comment type="catalytic activity">
    <reaction evidence="9">
        <text>L-tyrosyl-[protein] + ATP = O-phospho-L-tyrosyl-[protein] + ADP + H(+)</text>
        <dbReference type="Rhea" id="RHEA:10596"/>
        <dbReference type="Rhea" id="RHEA-COMP:10136"/>
        <dbReference type="Rhea" id="RHEA-COMP:20101"/>
        <dbReference type="ChEBI" id="CHEBI:15378"/>
        <dbReference type="ChEBI" id="CHEBI:30616"/>
        <dbReference type="ChEBI" id="CHEBI:46858"/>
        <dbReference type="ChEBI" id="CHEBI:61978"/>
        <dbReference type="ChEBI" id="CHEBI:456216"/>
        <dbReference type="EC" id="2.7.12.2"/>
    </reaction>
</comment>
<evidence type="ECO:0000256" key="3">
    <source>
        <dbReference type="ARBA" id="ARBA00022777"/>
    </source>
</evidence>
<evidence type="ECO:0000256" key="10">
    <source>
        <dbReference type="SAM" id="MobiDB-lite"/>
    </source>
</evidence>
<evidence type="ECO:0000256" key="2">
    <source>
        <dbReference type="ARBA" id="ARBA00022741"/>
    </source>
</evidence>
<dbReference type="OrthoDB" id="4062651at2759"/>
<dbReference type="PANTHER" id="PTHR48013:SF9">
    <property type="entry name" value="DUAL SPECIFICITY MITOGEN-ACTIVATED PROTEIN KINASE KINASE 5"/>
    <property type="match status" value="1"/>
</dbReference>
<evidence type="ECO:0000256" key="6">
    <source>
        <dbReference type="ARBA" id="ARBA00038999"/>
    </source>
</evidence>
<dbReference type="Proteomes" id="UP000187209">
    <property type="component" value="Unassembled WGS sequence"/>
</dbReference>
<proteinExistence type="inferred from homology"/>
<dbReference type="SUPFAM" id="SSF56112">
    <property type="entry name" value="Protein kinase-like (PK-like)"/>
    <property type="match status" value="1"/>
</dbReference>
<dbReference type="GO" id="GO:0005524">
    <property type="term" value="F:ATP binding"/>
    <property type="evidence" value="ECO:0007669"/>
    <property type="project" value="UniProtKB-KW"/>
</dbReference>
<keyword evidence="2" id="KW-0547">Nucleotide-binding</keyword>
<dbReference type="GO" id="GO:0004708">
    <property type="term" value="F:MAP kinase kinase activity"/>
    <property type="evidence" value="ECO:0007669"/>
    <property type="project" value="UniProtKB-EC"/>
</dbReference>
<name>A0A1R2ATE3_9CILI</name>